<sequence length="68" mass="7830">MSYKYNALTKRLDYYKVDVPISYRIETGKYITIDDYEQLHICEQYIIEEAGTLNINGTGLLCISGGEE</sequence>
<dbReference type="EMBL" id="LAZR01000711">
    <property type="protein sequence ID" value="KKN59908.1"/>
    <property type="molecule type" value="Genomic_DNA"/>
</dbReference>
<proteinExistence type="predicted"/>
<name>A0A0F9V215_9ZZZZ</name>
<gene>
    <name evidence="1" type="ORF">LCGC14_0537330</name>
</gene>
<comment type="caution">
    <text evidence="1">The sequence shown here is derived from an EMBL/GenBank/DDBJ whole genome shotgun (WGS) entry which is preliminary data.</text>
</comment>
<evidence type="ECO:0000313" key="1">
    <source>
        <dbReference type="EMBL" id="KKN59908.1"/>
    </source>
</evidence>
<dbReference type="AlphaFoldDB" id="A0A0F9V215"/>
<accession>A0A0F9V215</accession>
<protein>
    <submittedName>
        <fullName evidence="1">Uncharacterized protein</fullName>
    </submittedName>
</protein>
<reference evidence="1" key="1">
    <citation type="journal article" date="2015" name="Nature">
        <title>Complex archaea that bridge the gap between prokaryotes and eukaryotes.</title>
        <authorList>
            <person name="Spang A."/>
            <person name="Saw J.H."/>
            <person name="Jorgensen S.L."/>
            <person name="Zaremba-Niedzwiedzka K."/>
            <person name="Martijn J."/>
            <person name="Lind A.E."/>
            <person name="van Eijk R."/>
            <person name="Schleper C."/>
            <person name="Guy L."/>
            <person name="Ettema T.J."/>
        </authorList>
    </citation>
    <scope>NUCLEOTIDE SEQUENCE</scope>
</reference>
<organism evidence="1">
    <name type="scientific">marine sediment metagenome</name>
    <dbReference type="NCBI Taxonomy" id="412755"/>
    <lineage>
        <taxon>unclassified sequences</taxon>
        <taxon>metagenomes</taxon>
        <taxon>ecological metagenomes</taxon>
    </lineage>
</organism>